<evidence type="ECO:0000313" key="3">
    <source>
        <dbReference type="Proteomes" id="UP001183176"/>
    </source>
</evidence>
<dbReference type="Proteomes" id="UP001183176">
    <property type="component" value="Unassembled WGS sequence"/>
</dbReference>
<dbReference type="RefSeq" id="WP_311425262.1">
    <property type="nucleotide sequence ID" value="NZ_JAVREH010000071.1"/>
</dbReference>
<feature type="region of interest" description="Disordered" evidence="1">
    <location>
        <begin position="258"/>
        <end position="314"/>
    </location>
</feature>
<proteinExistence type="predicted"/>
<accession>A0ABU2JGM0</accession>
<protein>
    <recommendedName>
        <fullName evidence="4">Sigma-70 family RNA polymerase sigma factor</fullName>
    </recommendedName>
</protein>
<evidence type="ECO:0008006" key="4">
    <source>
        <dbReference type="Google" id="ProtNLM"/>
    </source>
</evidence>
<keyword evidence="3" id="KW-1185">Reference proteome</keyword>
<evidence type="ECO:0000313" key="2">
    <source>
        <dbReference type="EMBL" id="MDT0264119.1"/>
    </source>
</evidence>
<name>A0ABU2JGM0_9ACTN</name>
<sequence length="314" mass="33270">MPSTATPATATRRPTPGAEHAAALRARDESPLGIARTAFELLVTGPAPLSLDARCYAGLPDRELRLDELRTRLLAPACPRATRDAVWAELVRRSRTGGPAWTIGCVGVALPALTTLAAQLCARFAGDRSDVHAEILRGFLTGLATIDVDRPSVMTRLRWHAYRAGHAAVREALDAPAPRGIGGHSAPPPVPAGHPDFVLARAVTAGAVTQAEADLIGVTRLEDVALRDWAGEHGLNYVAARQVRSRAERRLVAWIASEHTEPESGGGRQAPTAGRVSHIGPDRGVQRRGTTPLTPRPGGRTADAADVFKESRCA</sequence>
<evidence type="ECO:0000256" key="1">
    <source>
        <dbReference type="SAM" id="MobiDB-lite"/>
    </source>
</evidence>
<dbReference type="EMBL" id="JAVREH010000071">
    <property type="protein sequence ID" value="MDT0264119.1"/>
    <property type="molecule type" value="Genomic_DNA"/>
</dbReference>
<feature type="compositionally biased region" description="Low complexity" evidence="1">
    <location>
        <begin position="287"/>
        <end position="301"/>
    </location>
</feature>
<reference evidence="3" key="1">
    <citation type="submission" date="2023-07" db="EMBL/GenBank/DDBJ databases">
        <title>30 novel species of actinomycetes from the DSMZ collection.</title>
        <authorList>
            <person name="Nouioui I."/>
        </authorList>
    </citation>
    <scope>NUCLEOTIDE SEQUENCE [LARGE SCALE GENOMIC DNA]</scope>
    <source>
        <strain evidence="3">DSM 44399</strain>
    </source>
</reference>
<gene>
    <name evidence="2" type="ORF">RM423_22370</name>
</gene>
<comment type="caution">
    <text evidence="2">The sequence shown here is derived from an EMBL/GenBank/DDBJ whole genome shotgun (WGS) entry which is preliminary data.</text>
</comment>
<organism evidence="2 3">
    <name type="scientific">Jatrophihabitans lederbergiae</name>
    <dbReference type="NCBI Taxonomy" id="3075547"/>
    <lineage>
        <taxon>Bacteria</taxon>
        <taxon>Bacillati</taxon>
        <taxon>Actinomycetota</taxon>
        <taxon>Actinomycetes</taxon>
        <taxon>Jatrophihabitantales</taxon>
        <taxon>Jatrophihabitantaceae</taxon>
        <taxon>Jatrophihabitans</taxon>
    </lineage>
</organism>